<sequence length="96" mass="10623">METFETYDLRQRDPSGGVLAMMAHWRPRVKDPNPDHPGEKATTLSYLPTKAEASCPLYATGSFVVPETRRNSPRSLCGFISPWPPKTVASISDACQ</sequence>
<comment type="caution">
    <text evidence="1">The sequence shown here is derived from an EMBL/GenBank/DDBJ whole genome shotgun (WGS) entry which is preliminary data.</text>
</comment>
<dbReference type="Proteomes" id="UP000004508">
    <property type="component" value="Unassembled WGS sequence"/>
</dbReference>
<dbReference type="RefSeq" id="WP_007909459.1">
    <property type="nucleotide sequence ID" value="NZ_ADVG01000002.1"/>
</dbReference>
<organism evidence="1 2">
    <name type="scientific">Ktedonobacter racemifer DSM 44963</name>
    <dbReference type="NCBI Taxonomy" id="485913"/>
    <lineage>
        <taxon>Bacteria</taxon>
        <taxon>Bacillati</taxon>
        <taxon>Chloroflexota</taxon>
        <taxon>Ktedonobacteria</taxon>
        <taxon>Ktedonobacterales</taxon>
        <taxon>Ktedonobacteraceae</taxon>
        <taxon>Ktedonobacter</taxon>
    </lineage>
</organism>
<reference evidence="1 2" key="1">
    <citation type="journal article" date="2011" name="Stand. Genomic Sci.">
        <title>Non-contiguous finished genome sequence and contextual data of the filamentous soil bacterium Ktedonobacter racemifer type strain (SOSP1-21).</title>
        <authorList>
            <person name="Chang Y.J."/>
            <person name="Land M."/>
            <person name="Hauser L."/>
            <person name="Chertkov O."/>
            <person name="Del Rio T.G."/>
            <person name="Nolan M."/>
            <person name="Copeland A."/>
            <person name="Tice H."/>
            <person name="Cheng J.F."/>
            <person name="Lucas S."/>
            <person name="Han C."/>
            <person name="Goodwin L."/>
            <person name="Pitluck S."/>
            <person name="Ivanova N."/>
            <person name="Ovchinikova G."/>
            <person name="Pati A."/>
            <person name="Chen A."/>
            <person name="Palaniappan K."/>
            <person name="Mavromatis K."/>
            <person name="Liolios K."/>
            <person name="Brettin T."/>
            <person name="Fiebig A."/>
            <person name="Rohde M."/>
            <person name="Abt B."/>
            <person name="Goker M."/>
            <person name="Detter J.C."/>
            <person name="Woyke T."/>
            <person name="Bristow J."/>
            <person name="Eisen J.A."/>
            <person name="Markowitz V."/>
            <person name="Hugenholtz P."/>
            <person name="Kyrpides N.C."/>
            <person name="Klenk H.P."/>
            <person name="Lapidus A."/>
        </authorList>
    </citation>
    <scope>NUCLEOTIDE SEQUENCE [LARGE SCALE GENOMIC DNA]</scope>
    <source>
        <strain evidence="2">DSM 44963</strain>
    </source>
</reference>
<name>D6TQ89_KTERA</name>
<dbReference type="OrthoDB" id="21421at2"/>
<protein>
    <submittedName>
        <fullName evidence="1">Uncharacterized protein</fullName>
    </submittedName>
</protein>
<dbReference type="InParanoid" id="D6TQ89"/>
<evidence type="ECO:0000313" key="1">
    <source>
        <dbReference type="EMBL" id="EFH85737.1"/>
    </source>
</evidence>
<dbReference type="AlphaFoldDB" id="D6TQ89"/>
<gene>
    <name evidence="1" type="ORF">Krac_6971</name>
</gene>
<evidence type="ECO:0000313" key="2">
    <source>
        <dbReference type="Proteomes" id="UP000004508"/>
    </source>
</evidence>
<accession>D6TQ89</accession>
<keyword evidence="2" id="KW-1185">Reference proteome</keyword>
<proteinExistence type="predicted"/>
<dbReference type="EMBL" id="ADVG01000002">
    <property type="protein sequence ID" value="EFH85737.1"/>
    <property type="molecule type" value="Genomic_DNA"/>
</dbReference>